<dbReference type="GO" id="GO:0009570">
    <property type="term" value="C:chloroplast stroma"/>
    <property type="evidence" value="ECO:0007669"/>
    <property type="project" value="UniProtKB-SubCell"/>
</dbReference>
<evidence type="ECO:0000313" key="12">
    <source>
        <dbReference type="Proteomes" id="UP000195402"/>
    </source>
</evidence>
<keyword evidence="12" id="KW-1185">Reference proteome</keyword>
<comment type="cofactor">
    <cofactor evidence="1">
        <name>Fe cation</name>
        <dbReference type="ChEBI" id="CHEBI:24875"/>
    </cofactor>
</comment>
<name>A0A200QAN8_MACCD</name>
<evidence type="ECO:0000256" key="3">
    <source>
        <dbReference type="ARBA" id="ARBA00004866"/>
    </source>
</evidence>
<evidence type="ECO:0000256" key="9">
    <source>
        <dbReference type="ARBA" id="ARBA00049097"/>
    </source>
</evidence>
<feature type="domain" description="LOB" evidence="10">
    <location>
        <begin position="319"/>
        <end position="420"/>
    </location>
</feature>
<dbReference type="Pfam" id="PF00848">
    <property type="entry name" value="Ring_hydroxyl_A"/>
    <property type="match status" value="1"/>
</dbReference>
<dbReference type="InParanoid" id="A0A200QAN8"/>
<comment type="caution">
    <text evidence="11">The sequence shown here is derived from an EMBL/GenBank/DDBJ whole genome shotgun (WGS) entry which is preliminary data.</text>
</comment>
<dbReference type="PANTHER" id="PTHR43756:SF5">
    <property type="entry name" value="CHOLINE MONOOXYGENASE, CHLOROPLASTIC"/>
    <property type="match status" value="1"/>
</dbReference>
<comment type="similarity">
    <text evidence="5">Belongs to the choline monooxygenase family.</text>
</comment>
<dbReference type="STRING" id="56857.A0A200QAN8"/>
<dbReference type="Proteomes" id="UP000195402">
    <property type="component" value="Unassembled WGS sequence"/>
</dbReference>
<dbReference type="OrthoDB" id="426882at2759"/>
<accession>A0A200QAN8</accession>
<evidence type="ECO:0000256" key="5">
    <source>
        <dbReference type="ARBA" id="ARBA00010848"/>
    </source>
</evidence>
<evidence type="ECO:0000256" key="2">
    <source>
        <dbReference type="ARBA" id="ARBA00002149"/>
    </source>
</evidence>
<dbReference type="Pfam" id="PF03195">
    <property type="entry name" value="LOB"/>
    <property type="match status" value="1"/>
</dbReference>
<evidence type="ECO:0000256" key="7">
    <source>
        <dbReference type="ARBA" id="ARBA00014931"/>
    </source>
</evidence>
<evidence type="ECO:0000313" key="11">
    <source>
        <dbReference type="EMBL" id="OVA07519.1"/>
    </source>
</evidence>
<dbReference type="PROSITE" id="PS50891">
    <property type="entry name" value="LOB"/>
    <property type="match status" value="1"/>
</dbReference>
<dbReference type="EC" id="1.14.15.7" evidence="6"/>
<sequence>MQMGKFKLFTMYVDIMPLFLLLAVDKSLALYALIMDGLMGWTVHSSRLQEYQEYKTLMSMYAEFGLIPLQVATWGPFILINLDENIQPQQRADSKMVENEWLGNCSEILSTNGIDSSLSFVCRREYTIECNWKVFCDNYLDGGYHVPYAHTGLASGLKLDSYSTTIFDKVSIQACESGPEEGGDDDRLGSKALYAFIYPNFMINRYGPWMDTNLVLPLGPNKCQVIFDYFLEASLKDDKAFINQSLEESERVQVFKRDLNHRHIPVAGVDFNVMSACQGISLRQYAMSASLCLGRGRNYMITPWCKVAPSRETGATTSSIFQACKSLRRRCPEDCVLAPYFPSTDPQRFSCVHKIFGASNITKMLQRLPGNQRSDAADCMSIEATWRVRDPVYGCVGIISQLQQQIIMVQRELTKTQGEIAFHNAHAAQHQPQLSQQLQEQQQQQMGGIGTQEVQLQLGEPSSFNASQQDMVNLDQQHLLDFYQ</sequence>
<dbReference type="GO" id="GO:0019285">
    <property type="term" value="P:glycine betaine biosynthetic process from choline"/>
    <property type="evidence" value="ECO:0007669"/>
    <property type="project" value="UniProtKB-UniPathway"/>
</dbReference>
<dbReference type="InterPro" id="IPR015879">
    <property type="entry name" value="Ring_hydroxy_dOase_asu_C_dom"/>
</dbReference>
<comment type="pathway">
    <text evidence="3">Amine and polyamine biosynthesis; betaine biosynthesis via choline pathway; betaine aldehyde from choline (monooxygenase route): step 1/1.</text>
</comment>
<dbReference type="SUPFAM" id="SSF55961">
    <property type="entry name" value="Bet v1-like"/>
    <property type="match status" value="1"/>
</dbReference>
<protein>
    <recommendedName>
        <fullName evidence="7">Choline monooxygenase, chloroplastic</fullName>
        <ecNumber evidence="6">1.14.15.7</ecNumber>
    </recommendedName>
</protein>
<dbReference type="Gene3D" id="3.90.380.10">
    <property type="entry name" value="Naphthalene 1,2-dioxygenase Alpha Subunit, Chain A, domain 1"/>
    <property type="match status" value="2"/>
</dbReference>
<evidence type="ECO:0000256" key="1">
    <source>
        <dbReference type="ARBA" id="ARBA00001962"/>
    </source>
</evidence>
<dbReference type="InterPro" id="IPR001663">
    <property type="entry name" value="Rng_hydr_dOase-A"/>
</dbReference>
<comment type="catalytic activity">
    <reaction evidence="9">
        <text>choline + 2 reduced [2Fe-2S]-[ferredoxin] + O2 + 2 H(+) = betaine aldehyde hydrate + 2 oxidized [2Fe-2S]-[ferredoxin] + H2O</text>
        <dbReference type="Rhea" id="RHEA:17769"/>
        <dbReference type="Rhea" id="RHEA-COMP:10000"/>
        <dbReference type="Rhea" id="RHEA-COMP:10001"/>
        <dbReference type="ChEBI" id="CHEBI:15354"/>
        <dbReference type="ChEBI" id="CHEBI:15377"/>
        <dbReference type="ChEBI" id="CHEBI:15378"/>
        <dbReference type="ChEBI" id="CHEBI:15379"/>
        <dbReference type="ChEBI" id="CHEBI:15870"/>
        <dbReference type="ChEBI" id="CHEBI:33737"/>
        <dbReference type="ChEBI" id="CHEBI:33738"/>
        <dbReference type="EC" id="1.14.15.7"/>
    </reaction>
</comment>
<reference evidence="11 12" key="1">
    <citation type="journal article" date="2017" name="Mol. Plant">
        <title>The Genome of Medicinal Plant Macleaya cordata Provides New Insights into Benzylisoquinoline Alkaloids Metabolism.</title>
        <authorList>
            <person name="Liu X."/>
            <person name="Liu Y."/>
            <person name="Huang P."/>
            <person name="Ma Y."/>
            <person name="Qing Z."/>
            <person name="Tang Q."/>
            <person name="Cao H."/>
            <person name="Cheng P."/>
            <person name="Zheng Y."/>
            <person name="Yuan Z."/>
            <person name="Zhou Y."/>
            <person name="Liu J."/>
            <person name="Tang Z."/>
            <person name="Zhuo Y."/>
            <person name="Zhang Y."/>
            <person name="Yu L."/>
            <person name="Huang J."/>
            <person name="Yang P."/>
            <person name="Peng Q."/>
            <person name="Zhang J."/>
            <person name="Jiang W."/>
            <person name="Zhang Z."/>
            <person name="Lin K."/>
            <person name="Ro D.K."/>
            <person name="Chen X."/>
            <person name="Xiong X."/>
            <person name="Shang Y."/>
            <person name="Huang S."/>
            <person name="Zeng J."/>
        </authorList>
    </citation>
    <scope>NUCLEOTIDE SEQUENCE [LARGE SCALE GENOMIC DNA]</scope>
    <source>
        <strain evidence="12">cv. BLH2017</strain>
        <tissue evidence="11">Root</tissue>
    </source>
</reference>
<dbReference type="GO" id="GO:0005506">
    <property type="term" value="F:iron ion binding"/>
    <property type="evidence" value="ECO:0007669"/>
    <property type="project" value="InterPro"/>
</dbReference>
<dbReference type="AlphaFoldDB" id="A0A200QAN8"/>
<comment type="cofactor">
    <cofactor evidence="8">
        <name>[2Fe-2S] cluster</name>
        <dbReference type="ChEBI" id="CHEBI:190135"/>
    </cofactor>
</comment>
<dbReference type="UniPathway" id="UPA00529">
    <property type="reaction ID" value="UER00430"/>
</dbReference>
<dbReference type="GO" id="GO:0051537">
    <property type="term" value="F:2 iron, 2 sulfur cluster binding"/>
    <property type="evidence" value="ECO:0007669"/>
    <property type="project" value="InterPro"/>
</dbReference>
<evidence type="ECO:0000256" key="4">
    <source>
        <dbReference type="ARBA" id="ARBA00005474"/>
    </source>
</evidence>
<dbReference type="GO" id="GO:0019133">
    <property type="term" value="F:choline monooxygenase activity"/>
    <property type="evidence" value="ECO:0007669"/>
    <property type="project" value="UniProtKB-EC"/>
</dbReference>
<comment type="function">
    <text evidence="2">Catalyzes the first step of the osmoprotectant glycine betaine synthesis.</text>
</comment>
<gene>
    <name evidence="11" type="ORF">BVC80_37g5</name>
</gene>
<proteinExistence type="inferred from homology"/>
<comment type="similarity">
    <text evidence="4">Belongs to the LOB domain-containing protein family.</text>
</comment>
<dbReference type="PANTHER" id="PTHR43756">
    <property type="entry name" value="CHOLINE MONOOXYGENASE, CHLOROPLASTIC"/>
    <property type="match status" value="1"/>
</dbReference>
<dbReference type="EMBL" id="MVGT01002477">
    <property type="protein sequence ID" value="OVA07519.1"/>
    <property type="molecule type" value="Genomic_DNA"/>
</dbReference>
<dbReference type="InterPro" id="IPR004883">
    <property type="entry name" value="LOB"/>
</dbReference>
<evidence type="ECO:0000259" key="10">
    <source>
        <dbReference type="PROSITE" id="PS50891"/>
    </source>
</evidence>
<evidence type="ECO:0000256" key="8">
    <source>
        <dbReference type="ARBA" id="ARBA00034078"/>
    </source>
</evidence>
<evidence type="ECO:0000256" key="6">
    <source>
        <dbReference type="ARBA" id="ARBA00012763"/>
    </source>
</evidence>
<organism evidence="11 12">
    <name type="scientific">Macleaya cordata</name>
    <name type="common">Five-seeded plume-poppy</name>
    <name type="synonym">Bocconia cordata</name>
    <dbReference type="NCBI Taxonomy" id="56857"/>
    <lineage>
        <taxon>Eukaryota</taxon>
        <taxon>Viridiplantae</taxon>
        <taxon>Streptophyta</taxon>
        <taxon>Embryophyta</taxon>
        <taxon>Tracheophyta</taxon>
        <taxon>Spermatophyta</taxon>
        <taxon>Magnoliopsida</taxon>
        <taxon>Ranunculales</taxon>
        <taxon>Papaveraceae</taxon>
        <taxon>Papaveroideae</taxon>
        <taxon>Macleaya</taxon>
    </lineage>
</organism>